<reference evidence="2 3" key="1">
    <citation type="journal article" date="2015" name="Int. J. Syst. Evol. Microbiol.">
        <title>Mariniphaga sediminis sp. nov., isolated from coastal sediment.</title>
        <authorList>
            <person name="Wang F.Q."/>
            <person name="Shen Q.Y."/>
            <person name="Chen G.J."/>
            <person name="Du Z.J."/>
        </authorList>
    </citation>
    <scope>NUCLEOTIDE SEQUENCE [LARGE SCALE GENOMIC DNA]</scope>
    <source>
        <strain evidence="2 3">SY21</strain>
    </source>
</reference>
<dbReference type="AlphaFoldDB" id="A0A399D800"/>
<evidence type="ECO:0000313" key="3">
    <source>
        <dbReference type="Proteomes" id="UP000266441"/>
    </source>
</evidence>
<keyword evidence="3" id="KW-1185">Reference proteome</keyword>
<name>A0A399D800_9BACT</name>
<dbReference type="InterPro" id="IPR045916">
    <property type="entry name" value="DUF5777"/>
</dbReference>
<feature type="domain" description="DUF5777" evidence="1">
    <location>
        <begin position="39"/>
        <end position="278"/>
    </location>
</feature>
<accession>A0A399D800</accession>
<proteinExistence type="predicted"/>
<protein>
    <recommendedName>
        <fullName evidence="1">DUF5777 domain-containing protein</fullName>
    </recommendedName>
</protein>
<evidence type="ECO:0000313" key="2">
    <source>
        <dbReference type="EMBL" id="RIH66701.1"/>
    </source>
</evidence>
<gene>
    <name evidence="2" type="ORF">D1164_03630</name>
</gene>
<sequence>MLLYLKYVFMKVFALTILFFLIIQSLKAQDEEGVTDQAFQGTRFVNEQSVNLADKGELILLIQHRFGEIDGGFYELFGLDQATMRLGFEYGAGKNLNIGIGRSSFMKTYDAFIKARFATQDNDFPLTIAAVVAGSLPTIRNTFPETEDNFSSKAAGNIQLLLGKTFGNVGLQVSPGFLSTGYIPVKNQSLSFFTLGLAGSAKISDNVSANIEYLPYFHSSLSASRPLSLGVDIKTGGHLFQLVLSNSQQFFTRGLYTSTSGDWGNGSLFLGFNLIRKFRIKYY</sequence>
<comment type="caution">
    <text evidence="2">The sequence shown here is derived from an EMBL/GenBank/DDBJ whole genome shotgun (WGS) entry which is preliminary data.</text>
</comment>
<dbReference type="Pfam" id="PF19089">
    <property type="entry name" value="DUF5777"/>
    <property type="match status" value="1"/>
</dbReference>
<dbReference type="EMBL" id="QWET01000002">
    <property type="protein sequence ID" value="RIH66701.1"/>
    <property type="molecule type" value="Genomic_DNA"/>
</dbReference>
<evidence type="ECO:0000259" key="1">
    <source>
        <dbReference type="Pfam" id="PF19089"/>
    </source>
</evidence>
<dbReference type="Proteomes" id="UP000266441">
    <property type="component" value="Unassembled WGS sequence"/>
</dbReference>
<organism evidence="2 3">
    <name type="scientific">Mariniphaga sediminis</name>
    <dbReference type="NCBI Taxonomy" id="1628158"/>
    <lineage>
        <taxon>Bacteria</taxon>
        <taxon>Pseudomonadati</taxon>
        <taxon>Bacteroidota</taxon>
        <taxon>Bacteroidia</taxon>
        <taxon>Marinilabiliales</taxon>
        <taxon>Prolixibacteraceae</taxon>
        <taxon>Mariniphaga</taxon>
    </lineage>
</organism>